<keyword evidence="3" id="KW-0436">Ligase</keyword>
<dbReference type="FunFam" id="3.40.50.800:FF:000020">
    <property type="entry name" value="Probable proline--tRNA ligase, mitochondrial"/>
    <property type="match status" value="1"/>
</dbReference>
<dbReference type="CDD" id="cd00779">
    <property type="entry name" value="ProRS_core_prok"/>
    <property type="match status" value="1"/>
</dbReference>
<evidence type="ECO:0000259" key="15">
    <source>
        <dbReference type="Pfam" id="PF03129"/>
    </source>
</evidence>
<feature type="domain" description="Aminoacyl-tRNA synthetase class II (G/ P/ S/T)" evidence="14">
    <location>
        <begin position="106"/>
        <end position="316"/>
    </location>
</feature>
<dbReference type="InterPro" id="IPR002314">
    <property type="entry name" value="aa-tRNA-synt_IIb"/>
</dbReference>
<evidence type="ECO:0000256" key="8">
    <source>
        <dbReference type="ARBA" id="ARBA00023128"/>
    </source>
</evidence>
<dbReference type="FunFam" id="3.30.930.10:FF:000042">
    <property type="entry name" value="probable proline--tRNA ligase, mitochondrial"/>
    <property type="match status" value="1"/>
</dbReference>
<dbReference type="EC" id="6.1.1.15" evidence="2"/>
<dbReference type="Gene3D" id="3.40.50.800">
    <property type="entry name" value="Anticodon-binding domain"/>
    <property type="match status" value="1"/>
</dbReference>
<feature type="domain" description="Anticodon-binding" evidence="15">
    <location>
        <begin position="335"/>
        <end position="435"/>
    </location>
</feature>
<keyword evidence="8" id="KW-0496">Mitochondrion</keyword>
<evidence type="ECO:0000256" key="4">
    <source>
        <dbReference type="ARBA" id="ARBA00022741"/>
    </source>
</evidence>
<evidence type="ECO:0000259" key="14">
    <source>
        <dbReference type="Pfam" id="PF00587"/>
    </source>
</evidence>
<dbReference type="Pfam" id="PF00587">
    <property type="entry name" value="tRNA-synt_2b"/>
    <property type="match status" value="1"/>
</dbReference>
<dbReference type="GO" id="GO:0005759">
    <property type="term" value="C:mitochondrial matrix"/>
    <property type="evidence" value="ECO:0007669"/>
    <property type="project" value="UniProtKB-SubCell"/>
</dbReference>
<dbReference type="OrthoDB" id="10267474at2759"/>
<dbReference type="GO" id="GO:0006433">
    <property type="term" value="P:prolyl-tRNA aminoacylation"/>
    <property type="evidence" value="ECO:0007669"/>
    <property type="project" value="InterPro"/>
</dbReference>
<dbReference type="InterPro" id="IPR033730">
    <property type="entry name" value="ProRS_core_prok"/>
</dbReference>
<keyword evidence="7" id="KW-0809">Transit peptide</keyword>
<evidence type="ECO:0000256" key="12">
    <source>
        <dbReference type="ARBA" id="ARBA00058798"/>
    </source>
</evidence>
<dbReference type="PRINTS" id="PR01046">
    <property type="entry name" value="TRNASYNTHPRO"/>
</dbReference>
<proteinExistence type="predicted"/>
<evidence type="ECO:0000256" key="10">
    <source>
        <dbReference type="ARBA" id="ARBA00029731"/>
    </source>
</evidence>
<gene>
    <name evidence="16" type="ORF">DIABBA_LOCUS6115</name>
</gene>
<keyword evidence="9" id="KW-0030">Aminoacyl-tRNA synthetase</keyword>
<protein>
    <recommendedName>
        <fullName evidence="13">Probable proline--tRNA ligase, mitochondrial</fullName>
        <ecNumber evidence="2">6.1.1.15</ecNumber>
    </recommendedName>
    <alternativeName>
        <fullName evidence="10">Prolyl-tRNA synthetase</fullName>
    </alternativeName>
</protein>
<evidence type="ECO:0000256" key="6">
    <source>
        <dbReference type="ARBA" id="ARBA00022917"/>
    </source>
</evidence>
<dbReference type="SUPFAM" id="SSF55681">
    <property type="entry name" value="Class II aaRS and biotin synthetases"/>
    <property type="match status" value="1"/>
</dbReference>
<dbReference type="SUPFAM" id="SSF52954">
    <property type="entry name" value="Class II aaRS ABD-related"/>
    <property type="match status" value="1"/>
</dbReference>
<reference evidence="16" key="1">
    <citation type="submission" date="2022-01" db="EMBL/GenBank/DDBJ databases">
        <authorList>
            <person name="King R."/>
        </authorList>
    </citation>
    <scope>NUCLEOTIDE SEQUENCE</scope>
</reference>
<keyword evidence="5" id="KW-0067">ATP-binding</keyword>
<evidence type="ECO:0000256" key="1">
    <source>
        <dbReference type="ARBA" id="ARBA00004305"/>
    </source>
</evidence>
<dbReference type="InterPro" id="IPR036621">
    <property type="entry name" value="Anticodon-bd_dom_sf"/>
</dbReference>
<dbReference type="Gene3D" id="3.30.930.10">
    <property type="entry name" value="Bira Bifunctional Protein, Domain 2"/>
    <property type="match status" value="1"/>
</dbReference>
<sequence>MSLSVKHCLSRIFQPVTQVSKNSNLTRQQVTSNSQRLMLELGIIQQSVPGCFHLLPLGLKSMEKLIKIIDDEMFKIGGQKLVFPTLTNSQLWQKSGRLKEVGPELFQLKDRHEHLYILSPTHEEVAGELVSMLAPISYKKFPLRLYQISNKFRDEIKPRFGLMRGREFIMKDMYSFDVDVESAKKTYEDVCKSYDNIFNSLGVKYVKVLGSSGTMGGSLSHEYQYQASIGEDNILHCNSCNYVANTELCGDQTCPNCRKTDVTVQCGIEVGHTFFLGDKYSKCLNSKCIGKDGKPEVLQMGSYGIGISRLLAASIEVLSSETEIRWPDVLAPYNVVIIPPKAGSKEESHTEKSYINLYKKLEQRIPSLKDNVLLDDRTSLTIGRRHLDAKRIGYRFIVVIGKKSTENPPLFELNDIDNDTQLFLTEDALIEYIEKNIRLAEENNVHFK</sequence>
<keyword evidence="17" id="KW-1185">Reference proteome</keyword>
<dbReference type="GO" id="GO:0005524">
    <property type="term" value="F:ATP binding"/>
    <property type="evidence" value="ECO:0007669"/>
    <property type="project" value="UniProtKB-KW"/>
</dbReference>
<dbReference type="EMBL" id="OU898279">
    <property type="protein sequence ID" value="CAG9832659.1"/>
    <property type="molecule type" value="Genomic_DNA"/>
</dbReference>
<accession>A0A9N9SZZ4</accession>
<dbReference type="Pfam" id="PF03129">
    <property type="entry name" value="HGTP_anticodon"/>
    <property type="match status" value="1"/>
</dbReference>
<evidence type="ECO:0000256" key="3">
    <source>
        <dbReference type="ARBA" id="ARBA00022598"/>
    </source>
</evidence>
<dbReference type="PANTHER" id="PTHR42753">
    <property type="entry name" value="MITOCHONDRIAL RIBOSOME PROTEIN L39/PROLYL-TRNA LIGASE FAMILY MEMBER"/>
    <property type="match status" value="1"/>
</dbReference>
<evidence type="ECO:0000256" key="5">
    <source>
        <dbReference type="ARBA" id="ARBA00022840"/>
    </source>
</evidence>
<dbReference type="InterPro" id="IPR002316">
    <property type="entry name" value="Pro-tRNA-ligase_IIa"/>
</dbReference>
<name>A0A9N9SZZ4_DIABA</name>
<evidence type="ECO:0000256" key="2">
    <source>
        <dbReference type="ARBA" id="ARBA00012831"/>
    </source>
</evidence>
<keyword evidence="4" id="KW-0547">Nucleotide-binding</keyword>
<dbReference type="InterPro" id="IPR004154">
    <property type="entry name" value="Anticodon-bd"/>
</dbReference>
<comment type="function">
    <text evidence="12">Mitochondrial aminoacyl-tRNA synthetase that catalyzes the specific attachment of the proline amino acid (aa) to the homologous transfer RNA (tRNA), further participating in protein synthesis. The reaction occurs in a two steps: proline is first activated by ATP to form Pro-AMP and then transferred to the acceptor end of tRNA(Pro).</text>
</comment>
<evidence type="ECO:0000256" key="9">
    <source>
        <dbReference type="ARBA" id="ARBA00023146"/>
    </source>
</evidence>
<organism evidence="16 17">
    <name type="scientific">Diabrotica balteata</name>
    <name type="common">Banded cucumber beetle</name>
    <dbReference type="NCBI Taxonomy" id="107213"/>
    <lineage>
        <taxon>Eukaryota</taxon>
        <taxon>Metazoa</taxon>
        <taxon>Ecdysozoa</taxon>
        <taxon>Arthropoda</taxon>
        <taxon>Hexapoda</taxon>
        <taxon>Insecta</taxon>
        <taxon>Pterygota</taxon>
        <taxon>Neoptera</taxon>
        <taxon>Endopterygota</taxon>
        <taxon>Coleoptera</taxon>
        <taxon>Polyphaga</taxon>
        <taxon>Cucujiformia</taxon>
        <taxon>Chrysomeloidea</taxon>
        <taxon>Chrysomelidae</taxon>
        <taxon>Galerucinae</taxon>
        <taxon>Diabroticina</taxon>
        <taxon>Diabroticites</taxon>
        <taxon>Diabrotica</taxon>
    </lineage>
</organism>
<dbReference type="AlphaFoldDB" id="A0A9N9SZZ4"/>
<evidence type="ECO:0000256" key="13">
    <source>
        <dbReference type="ARBA" id="ARBA00071545"/>
    </source>
</evidence>
<dbReference type="InterPro" id="IPR050062">
    <property type="entry name" value="Pro-tRNA_synthetase"/>
</dbReference>
<comment type="subcellular location">
    <subcellularLocation>
        <location evidence="1">Mitochondrion matrix</location>
    </subcellularLocation>
</comment>
<evidence type="ECO:0000313" key="16">
    <source>
        <dbReference type="EMBL" id="CAG9832659.1"/>
    </source>
</evidence>
<dbReference type="Proteomes" id="UP001153709">
    <property type="component" value="Chromosome 4"/>
</dbReference>
<dbReference type="GO" id="GO:0004827">
    <property type="term" value="F:proline-tRNA ligase activity"/>
    <property type="evidence" value="ECO:0007669"/>
    <property type="project" value="UniProtKB-EC"/>
</dbReference>
<evidence type="ECO:0000313" key="17">
    <source>
        <dbReference type="Proteomes" id="UP001153709"/>
    </source>
</evidence>
<dbReference type="PANTHER" id="PTHR42753:SF10">
    <property type="entry name" value="PROLINE--TRNA LIGASE, MITOCHONDRIAL-RELATED"/>
    <property type="match status" value="1"/>
</dbReference>
<evidence type="ECO:0000256" key="7">
    <source>
        <dbReference type="ARBA" id="ARBA00022946"/>
    </source>
</evidence>
<dbReference type="InterPro" id="IPR045864">
    <property type="entry name" value="aa-tRNA-synth_II/BPL/LPL"/>
</dbReference>
<comment type="catalytic activity">
    <reaction evidence="11">
        <text>tRNA(Pro) + L-proline + ATP = L-prolyl-tRNA(Pro) + AMP + diphosphate</text>
        <dbReference type="Rhea" id="RHEA:14305"/>
        <dbReference type="Rhea" id="RHEA-COMP:9700"/>
        <dbReference type="Rhea" id="RHEA-COMP:9702"/>
        <dbReference type="ChEBI" id="CHEBI:30616"/>
        <dbReference type="ChEBI" id="CHEBI:33019"/>
        <dbReference type="ChEBI" id="CHEBI:60039"/>
        <dbReference type="ChEBI" id="CHEBI:78442"/>
        <dbReference type="ChEBI" id="CHEBI:78532"/>
        <dbReference type="ChEBI" id="CHEBI:456215"/>
        <dbReference type="EC" id="6.1.1.15"/>
    </reaction>
</comment>
<evidence type="ECO:0000256" key="11">
    <source>
        <dbReference type="ARBA" id="ARBA00047671"/>
    </source>
</evidence>
<keyword evidence="6" id="KW-0648">Protein biosynthesis</keyword>